<dbReference type="Proteomes" id="UP001157109">
    <property type="component" value="Unassembled WGS sequence"/>
</dbReference>
<evidence type="ECO:0000256" key="1">
    <source>
        <dbReference type="SAM" id="MobiDB-lite"/>
    </source>
</evidence>
<comment type="caution">
    <text evidence="2">The sequence shown here is derived from an EMBL/GenBank/DDBJ whole genome shotgun (WGS) entry which is preliminary data.</text>
</comment>
<gene>
    <name evidence="2" type="ORF">GCM10025862_29890</name>
</gene>
<reference evidence="3" key="1">
    <citation type="journal article" date="2019" name="Int. J. Syst. Evol. Microbiol.">
        <title>The Global Catalogue of Microorganisms (GCM) 10K type strain sequencing project: providing services to taxonomists for standard genome sequencing and annotation.</title>
        <authorList>
            <consortium name="The Broad Institute Genomics Platform"/>
            <consortium name="The Broad Institute Genome Sequencing Center for Infectious Disease"/>
            <person name="Wu L."/>
            <person name="Ma J."/>
        </authorList>
    </citation>
    <scope>NUCLEOTIDE SEQUENCE [LARGE SCALE GENOMIC DNA]</scope>
    <source>
        <strain evidence="3">NBRC 105830</strain>
    </source>
</reference>
<sequence>MHRSPEHRRGAGHDAVGGHDGLVHTEQGGAVLGVHAELLEGAGVYEIGDALAGRELARLVLLGVPLLTPPAITSPRRVRSSSIRSAMVLVEDWAVAVLSDIGIRHFLDWIRRGRRRRCACGR</sequence>
<evidence type="ECO:0000313" key="2">
    <source>
        <dbReference type="EMBL" id="GMA20968.1"/>
    </source>
</evidence>
<keyword evidence="3" id="KW-1185">Reference proteome</keyword>
<evidence type="ECO:0000313" key="3">
    <source>
        <dbReference type="Proteomes" id="UP001157109"/>
    </source>
</evidence>
<accession>A0ABQ6HR87</accession>
<proteinExistence type="predicted"/>
<feature type="region of interest" description="Disordered" evidence="1">
    <location>
        <begin position="1"/>
        <end position="20"/>
    </location>
</feature>
<dbReference type="EMBL" id="BSUJ01000001">
    <property type="protein sequence ID" value="GMA20968.1"/>
    <property type="molecule type" value="Genomic_DNA"/>
</dbReference>
<protein>
    <submittedName>
        <fullName evidence="2">Uncharacterized protein</fullName>
    </submittedName>
</protein>
<name>A0ABQ6HR87_9MICO</name>
<organism evidence="2 3">
    <name type="scientific">Arsenicicoccus piscis</name>
    <dbReference type="NCBI Taxonomy" id="673954"/>
    <lineage>
        <taxon>Bacteria</taxon>
        <taxon>Bacillati</taxon>
        <taxon>Actinomycetota</taxon>
        <taxon>Actinomycetes</taxon>
        <taxon>Micrococcales</taxon>
        <taxon>Intrasporangiaceae</taxon>
        <taxon>Arsenicicoccus</taxon>
    </lineage>
</organism>